<feature type="compositionally biased region" description="Polar residues" evidence="2">
    <location>
        <begin position="1032"/>
        <end position="1049"/>
    </location>
</feature>
<protein>
    <recommendedName>
        <fullName evidence="4">IST1-like protein</fullName>
    </recommendedName>
</protein>
<feature type="region of interest" description="Disordered" evidence="2">
    <location>
        <begin position="413"/>
        <end position="469"/>
    </location>
</feature>
<dbReference type="Gene3D" id="1.20.1260.60">
    <property type="entry name" value="Vacuolar protein sorting-associated protein Ist1"/>
    <property type="match status" value="1"/>
</dbReference>
<dbReference type="PANTHER" id="PTHR12161:SF13">
    <property type="entry name" value="REGULATOR OF VPS4 ACTIVITY IN THE MVB PATHWAY PROTEIN"/>
    <property type="match status" value="1"/>
</dbReference>
<evidence type="ECO:0008006" key="4">
    <source>
        <dbReference type="Google" id="ProtNLM"/>
    </source>
</evidence>
<feature type="compositionally biased region" description="Polar residues" evidence="2">
    <location>
        <begin position="938"/>
        <end position="947"/>
    </location>
</feature>
<feature type="compositionally biased region" description="Polar residues" evidence="2">
    <location>
        <begin position="655"/>
        <end position="670"/>
    </location>
</feature>
<feature type="region of interest" description="Disordered" evidence="2">
    <location>
        <begin position="273"/>
        <end position="297"/>
    </location>
</feature>
<feature type="compositionally biased region" description="Basic and acidic residues" evidence="2">
    <location>
        <begin position="1072"/>
        <end position="1083"/>
    </location>
</feature>
<feature type="compositionally biased region" description="Low complexity" evidence="2">
    <location>
        <begin position="1100"/>
        <end position="1116"/>
    </location>
</feature>
<feature type="compositionally biased region" description="Basic and acidic residues" evidence="2">
    <location>
        <begin position="1117"/>
        <end position="1131"/>
    </location>
</feature>
<feature type="compositionally biased region" description="Polar residues" evidence="2">
    <location>
        <begin position="913"/>
        <end position="930"/>
    </location>
</feature>
<feature type="region of interest" description="Disordered" evidence="2">
    <location>
        <begin position="212"/>
        <end position="236"/>
    </location>
</feature>
<feature type="compositionally biased region" description="Basic and acidic residues" evidence="2">
    <location>
        <begin position="994"/>
        <end position="1005"/>
    </location>
</feature>
<feature type="compositionally biased region" description="Low complexity" evidence="2">
    <location>
        <begin position="880"/>
        <end position="892"/>
    </location>
</feature>
<evidence type="ECO:0000256" key="2">
    <source>
        <dbReference type="SAM" id="MobiDB-lite"/>
    </source>
</evidence>
<organism evidence="3">
    <name type="scientific">Fagus sylvatica</name>
    <name type="common">Beechnut</name>
    <dbReference type="NCBI Taxonomy" id="28930"/>
    <lineage>
        <taxon>Eukaryota</taxon>
        <taxon>Viridiplantae</taxon>
        <taxon>Streptophyta</taxon>
        <taxon>Embryophyta</taxon>
        <taxon>Tracheophyta</taxon>
        <taxon>Spermatophyta</taxon>
        <taxon>Magnoliopsida</taxon>
        <taxon>eudicotyledons</taxon>
        <taxon>Gunneridae</taxon>
        <taxon>Pentapetalae</taxon>
        <taxon>rosids</taxon>
        <taxon>fabids</taxon>
        <taxon>Fagales</taxon>
        <taxon>Fagaceae</taxon>
        <taxon>Fagus</taxon>
    </lineage>
</organism>
<gene>
    <name evidence="3" type="ORF">FSB_LOCUS60508</name>
</gene>
<dbReference type="InterPro" id="IPR042277">
    <property type="entry name" value="IST1-like"/>
</dbReference>
<reference evidence="3" key="1">
    <citation type="submission" date="2018-02" db="EMBL/GenBank/DDBJ databases">
        <authorList>
            <person name="Cohen D.B."/>
            <person name="Kent A.D."/>
        </authorList>
    </citation>
    <scope>NUCLEOTIDE SEQUENCE</scope>
</reference>
<dbReference type="GO" id="GO:0015031">
    <property type="term" value="P:protein transport"/>
    <property type="evidence" value="ECO:0007669"/>
    <property type="project" value="InterPro"/>
</dbReference>
<feature type="compositionally biased region" description="Polar residues" evidence="2">
    <location>
        <begin position="743"/>
        <end position="777"/>
    </location>
</feature>
<evidence type="ECO:0000313" key="3">
    <source>
        <dbReference type="EMBL" id="SPD32626.1"/>
    </source>
</evidence>
<accession>A0A2N9J592</accession>
<evidence type="ECO:0000256" key="1">
    <source>
        <dbReference type="ARBA" id="ARBA00005536"/>
    </source>
</evidence>
<name>A0A2N9J592_FAGSY</name>
<dbReference type="FunFam" id="1.20.1260.60:FF:000003">
    <property type="entry name" value="IST1-like protein isoform A"/>
    <property type="match status" value="1"/>
</dbReference>
<feature type="region of interest" description="Disordered" evidence="2">
    <location>
        <begin position="643"/>
        <end position="1133"/>
    </location>
</feature>
<dbReference type="InterPro" id="IPR005061">
    <property type="entry name" value="Ist1"/>
</dbReference>
<dbReference type="EMBL" id="OIVN01006414">
    <property type="protein sequence ID" value="SPD32626.1"/>
    <property type="molecule type" value="Genomic_DNA"/>
</dbReference>
<feature type="compositionally biased region" description="Polar residues" evidence="2">
    <location>
        <begin position="816"/>
        <end position="842"/>
    </location>
</feature>
<feature type="compositionally biased region" description="Basic and acidic residues" evidence="2">
    <location>
        <begin position="690"/>
        <end position="713"/>
    </location>
</feature>
<sequence>MLHRSFKPAKCKTALKLASSRIKLLKNKKDAQVKQLKREVAQLLESGQDRTARIRVEHVVREEKTIAAFELIEIYCELIAARLPIIESQKNCPIDLKEAISSVIFASPRCADIPELMDIRKHLTAKYGKEFVSAAIELRPDCGVGRMLVEKLSAKAPDGQAKLKILSAIAEEHNVKWDPNSAEEKDTKSYEDLLNGPTTFEKASEMYVEPHVQAPPNHDYKGPPNVQVPPKHEAKHDVSGNFYEHNARSSPHSQNFDSADVGAKKATTFGTFHAEAGSSGTGSEERESRQSYSGDGNAFSLGRQNWNMEFKDATAAAQAAAESAERASMAARAAAELSSRAKFTGQYSMESQKSSAYGLSHEGSQNYAESKFQGEHLAKGPVDNDFPRRNSRKHYEQVDHTEQDNLAGAANRFHRDGHKNTDNSTWSASVDNNPLVNVSQKADRYSRRNSSEQENSDSVGEVSVKKQSSNNEVEFVNELNDGAKSENIDYVGDVSIRKQSSRASSHYHSSTSSDEHIDILNLNHQMSGNDANRDSLVIDEVNIRSDEGTTSYDNAPVVFDGYGSDDDNYKFDVENEFTGQESSLFFSSPGRKSHVNLFENANAWSPRRNIDESFGESISQSHSFRPSSIEKENVASNRKLWLPTSSVDSDPMESLDTNQGKKFSSVSENKFSYGDVPSPKLTKSGSDSSIEDKDHTPQLPDARKDDELLKESNLESVGELNFGKLTGGLRNKGFRRPPYTRGPSGNASSFKQASGDTSSKIEQSPSVTVRTSFSSDASNEEPHNQKVILKQSKEPNSRAVVSSSDSDNDDLKEELSQQTISSSQEPYNQKAGTKVNKNSSSRVPIKYFGADTSDSEEDRPKQASSGNARPITGFSRRTKGSSPSTSRSSYSKATGISEASLTPDYGAERKASLRSSYASEALTKPSSQTKSSDHLGSAEQQILTSVSTERKGSLRSSYASDAPTKPPSQTKSLDHLGSAEQHWSTEQAASKPMPESRRSLHEESLKSSTRKHSSGSLPEIVPSVSTERKASSRGSYASEAQTKPSSQMKISDHLGSAEQRRSTEQASSKPMPESKKFSHEESLKSSTRKHSSGSLPEVLTSGSTGISGSPSSSAETPSKEKASHVHPKLPDYDDLSARFLSLRQSRQ</sequence>
<proteinExistence type="inferred from homology"/>
<dbReference type="AlphaFoldDB" id="A0A2N9J592"/>
<feature type="compositionally biased region" description="Basic and acidic residues" evidence="2">
    <location>
        <begin position="441"/>
        <end position="451"/>
    </location>
</feature>
<dbReference type="Pfam" id="PF03398">
    <property type="entry name" value="Ist1"/>
    <property type="match status" value="1"/>
</dbReference>
<dbReference type="PANTHER" id="PTHR12161">
    <property type="entry name" value="IST1 FAMILY MEMBER"/>
    <property type="match status" value="1"/>
</dbReference>
<feature type="compositionally biased region" description="Polar residues" evidence="2">
    <location>
        <begin position="422"/>
        <end position="440"/>
    </location>
</feature>
<comment type="similarity">
    <text evidence="1">Belongs to the IST1 family.</text>
</comment>